<name>A0ABT3T1Y4_9GAMM</name>
<evidence type="ECO:0000256" key="1">
    <source>
        <dbReference type="SAM" id="Phobius"/>
    </source>
</evidence>
<comment type="caution">
    <text evidence="2">The sequence shown here is derived from an EMBL/GenBank/DDBJ whole genome shotgun (WGS) entry which is preliminary data.</text>
</comment>
<keyword evidence="1" id="KW-0472">Membrane</keyword>
<sequence length="85" mass="9219">MSPIKIVSLLIYLVLAVLALTQGDTSMGAWSLRILYILAAVHLVEVVVFFRLCQSAGGSLPVHLLNVFLFGIIHANEIKSRQGTA</sequence>
<dbReference type="RefSeq" id="WP_279248027.1">
    <property type="nucleotide sequence ID" value="NZ_SHNO01000001.1"/>
</dbReference>
<dbReference type="EMBL" id="SHNO01000001">
    <property type="protein sequence ID" value="MCX2976272.1"/>
    <property type="molecule type" value="Genomic_DNA"/>
</dbReference>
<feature type="transmembrane region" description="Helical" evidence="1">
    <location>
        <begin position="33"/>
        <end position="53"/>
    </location>
</feature>
<gene>
    <name evidence="2" type="ORF">EYC82_02735</name>
</gene>
<proteinExistence type="predicted"/>
<keyword evidence="1" id="KW-0812">Transmembrane</keyword>
<protein>
    <recommendedName>
        <fullName evidence="4">DUF1145 domain-containing protein</fullName>
    </recommendedName>
</protein>
<evidence type="ECO:0000313" key="3">
    <source>
        <dbReference type="Proteomes" id="UP001143304"/>
    </source>
</evidence>
<reference evidence="2" key="1">
    <citation type="submission" date="2019-02" db="EMBL/GenBank/DDBJ databases">
        <authorList>
            <person name="Li S.-H."/>
        </authorList>
    </citation>
    <scope>NUCLEOTIDE SEQUENCE</scope>
    <source>
        <strain evidence="2">IMCC11814</strain>
    </source>
</reference>
<evidence type="ECO:0000313" key="2">
    <source>
        <dbReference type="EMBL" id="MCX2976272.1"/>
    </source>
</evidence>
<accession>A0ABT3T1Y4</accession>
<keyword evidence="3" id="KW-1185">Reference proteome</keyword>
<evidence type="ECO:0008006" key="4">
    <source>
        <dbReference type="Google" id="ProtNLM"/>
    </source>
</evidence>
<dbReference type="Proteomes" id="UP001143304">
    <property type="component" value="Unassembled WGS sequence"/>
</dbReference>
<keyword evidence="1" id="KW-1133">Transmembrane helix</keyword>
<organism evidence="2 3">
    <name type="scientific">Candidatus Marimicrobium litorale</name>
    <dbReference type="NCBI Taxonomy" id="2518991"/>
    <lineage>
        <taxon>Bacteria</taxon>
        <taxon>Pseudomonadati</taxon>
        <taxon>Pseudomonadota</taxon>
        <taxon>Gammaproteobacteria</taxon>
        <taxon>Cellvibrionales</taxon>
        <taxon>Halieaceae</taxon>
        <taxon>Marimicrobium</taxon>
    </lineage>
</organism>